<comment type="caution">
    <text evidence="1">The sequence shown here is derived from an EMBL/GenBank/DDBJ whole genome shotgun (WGS) entry which is preliminary data.</text>
</comment>
<dbReference type="OrthoDB" id="4360000at2759"/>
<protein>
    <recommendedName>
        <fullName evidence="3">Chromo domain-containing protein</fullName>
    </recommendedName>
</protein>
<proteinExistence type="predicted"/>
<gene>
    <name evidence="1" type="ORF">O181_069202</name>
</gene>
<organism evidence="1 2">
    <name type="scientific">Austropuccinia psidii MF-1</name>
    <dbReference type="NCBI Taxonomy" id="1389203"/>
    <lineage>
        <taxon>Eukaryota</taxon>
        <taxon>Fungi</taxon>
        <taxon>Dikarya</taxon>
        <taxon>Basidiomycota</taxon>
        <taxon>Pucciniomycotina</taxon>
        <taxon>Pucciniomycetes</taxon>
        <taxon>Pucciniales</taxon>
        <taxon>Sphaerophragmiaceae</taxon>
        <taxon>Austropuccinia</taxon>
    </lineage>
</organism>
<name>A0A9Q3F3V0_9BASI</name>
<accession>A0A9Q3F3V0</accession>
<dbReference type="EMBL" id="AVOT02035200">
    <property type="protein sequence ID" value="MBW0529487.1"/>
    <property type="molecule type" value="Genomic_DNA"/>
</dbReference>
<evidence type="ECO:0008006" key="3">
    <source>
        <dbReference type="Google" id="ProtNLM"/>
    </source>
</evidence>
<dbReference type="AlphaFoldDB" id="A0A9Q3F3V0"/>
<evidence type="ECO:0000313" key="2">
    <source>
        <dbReference type="Proteomes" id="UP000765509"/>
    </source>
</evidence>
<evidence type="ECO:0000313" key="1">
    <source>
        <dbReference type="EMBL" id="MBW0529487.1"/>
    </source>
</evidence>
<sequence length="177" mass="20543">MWNGACDTAEIRIAEERQYNKTHREVNQVLGSTLNLNNLKGPKEMRLTFGTIHYHQIDREKCSGRKAHKGILSKNPGFTVSMVKPYHQTEEDKFPSRNKIHTPQDIVEVEDSTDQVKKIIKARKIRLNEKNSREYLVVLKDQKDDKDEWLPDGDLHLRGLNNIINDEPFFEGGYVSL</sequence>
<keyword evidence="2" id="KW-1185">Reference proteome</keyword>
<dbReference type="Proteomes" id="UP000765509">
    <property type="component" value="Unassembled WGS sequence"/>
</dbReference>
<reference evidence="1" key="1">
    <citation type="submission" date="2021-03" db="EMBL/GenBank/DDBJ databases">
        <title>Draft genome sequence of rust myrtle Austropuccinia psidii MF-1, a brazilian biotype.</title>
        <authorList>
            <person name="Quecine M.C."/>
            <person name="Pachon D.M.R."/>
            <person name="Bonatelli M.L."/>
            <person name="Correr F.H."/>
            <person name="Franceschini L.M."/>
            <person name="Leite T.F."/>
            <person name="Margarido G.R.A."/>
            <person name="Almeida C.A."/>
            <person name="Ferrarezi J.A."/>
            <person name="Labate C.A."/>
        </authorList>
    </citation>
    <scope>NUCLEOTIDE SEQUENCE</scope>
    <source>
        <strain evidence="1">MF-1</strain>
    </source>
</reference>